<proteinExistence type="inferred from homology"/>
<dbReference type="Gene3D" id="3.40.190.10">
    <property type="entry name" value="Periplasmic binding protein-like II"/>
    <property type="match status" value="1"/>
</dbReference>
<feature type="domain" description="Solute-binding protein family 5" evidence="4">
    <location>
        <begin position="88"/>
        <end position="368"/>
    </location>
</feature>
<sequence>MTKSNESAGLSRRTFLATSSAAIAGAAVGGLVPQSEAAKRDPNKGGTLKFGSRLDATGLDSHRHNQYHTSHPAAAIYTGLTDIDQKGQIVPGVAESWEPTKDLMHWTFRLRKGVLFHNGREVDADAVKQNLMRIKDPAIGSPWHRGTIKSIDTVDVVDKYTVRVNLSLPDAALPANVMHYPTNLQAPDNFEKSSEHPIGTGPFKFVSWKRYVDTRLVRFENYWETDAAGNNLPYLDEIVGRPKREDAVRLTALRTGEVNFIDHMAYASVEDFKKSYGDQYNIWPLHLGGVFVSFNWEKGPFQNKDLRLAAAHAIDREALHHAVFFQQARMLTQPYPPGNPWSMDEDGYEVLEYDPEKAKSLLKKNKAIGTGIHLLGWTSPSYSVQLVCSLRKCCKTCGRR</sequence>
<dbReference type="CDD" id="cd00995">
    <property type="entry name" value="PBP2_NikA_DppA_OppA_like"/>
    <property type="match status" value="1"/>
</dbReference>
<dbReference type="SUPFAM" id="SSF53850">
    <property type="entry name" value="Periplasmic binding protein-like II"/>
    <property type="match status" value="1"/>
</dbReference>
<dbReference type="InterPro" id="IPR006311">
    <property type="entry name" value="TAT_signal"/>
</dbReference>
<dbReference type="GO" id="GO:0015833">
    <property type="term" value="P:peptide transport"/>
    <property type="evidence" value="ECO:0007669"/>
    <property type="project" value="TreeGrafter"/>
</dbReference>
<dbReference type="InterPro" id="IPR039424">
    <property type="entry name" value="SBP_5"/>
</dbReference>
<comment type="caution">
    <text evidence="5">The sequence shown here is derived from an EMBL/GenBank/DDBJ whole genome shotgun (WGS) entry which is preliminary data.</text>
</comment>
<keyword evidence="3" id="KW-0732">Signal</keyword>
<evidence type="ECO:0000256" key="1">
    <source>
        <dbReference type="ARBA" id="ARBA00005695"/>
    </source>
</evidence>
<evidence type="ECO:0000256" key="3">
    <source>
        <dbReference type="ARBA" id="ARBA00022729"/>
    </source>
</evidence>
<dbReference type="HOGENOM" id="CLU_017028_7_3_7"/>
<name>W4LH94_ENTF1</name>
<organism evidence="5 6">
    <name type="scientific">Entotheonella factor</name>
    <dbReference type="NCBI Taxonomy" id="1429438"/>
    <lineage>
        <taxon>Bacteria</taxon>
        <taxon>Pseudomonadati</taxon>
        <taxon>Nitrospinota/Tectimicrobiota group</taxon>
        <taxon>Candidatus Tectimicrobiota</taxon>
        <taxon>Candidatus Entotheonellia</taxon>
        <taxon>Candidatus Entotheonellales</taxon>
        <taxon>Candidatus Entotheonellaceae</taxon>
        <taxon>Candidatus Entotheonella</taxon>
    </lineage>
</organism>
<keyword evidence="6" id="KW-1185">Reference proteome</keyword>
<reference evidence="5 6" key="1">
    <citation type="journal article" date="2014" name="Nature">
        <title>An environmental bacterial taxon with a large and distinct metabolic repertoire.</title>
        <authorList>
            <person name="Wilson M.C."/>
            <person name="Mori T."/>
            <person name="Ruckert C."/>
            <person name="Uria A.R."/>
            <person name="Helf M.J."/>
            <person name="Takada K."/>
            <person name="Gernert C."/>
            <person name="Steffens U.A."/>
            <person name="Heycke N."/>
            <person name="Schmitt S."/>
            <person name="Rinke C."/>
            <person name="Helfrich E.J."/>
            <person name="Brachmann A.O."/>
            <person name="Gurgui C."/>
            <person name="Wakimoto T."/>
            <person name="Kracht M."/>
            <person name="Crusemann M."/>
            <person name="Hentschel U."/>
            <person name="Abe I."/>
            <person name="Matsunaga S."/>
            <person name="Kalinowski J."/>
            <person name="Takeyama H."/>
            <person name="Piel J."/>
        </authorList>
    </citation>
    <scope>NUCLEOTIDE SEQUENCE [LARGE SCALE GENOMIC DNA]</scope>
    <source>
        <strain evidence="6">TSY1</strain>
    </source>
</reference>
<dbReference type="NCBIfam" id="TIGR01409">
    <property type="entry name" value="TAT_signal_seq"/>
    <property type="match status" value="1"/>
</dbReference>
<dbReference type="GO" id="GO:1904680">
    <property type="term" value="F:peptide transmembrane transporter activity"/>
    <property type="evidence" value="ECO:0007669"/>
    <property type="project" value="TreeGrafter"/>
</dbReference>
<evidence type="ECO:0000313" key="5">
    <source>
        <dbReference type="EMBL" id="ETW97337.1"/>
    </source>
</evidence>
<dbReference type="InterPro" id="IPR019546">
    <property type="entry name" value="TAT_signal_bac_arc"/>
</dbReference>
<dbReference type="PANTHER" id="PTHR30290">
    <property type="entry name" value="PERIPLASMIC BINDING COMPONENT OF ABC TRANSPORTER"/>
    <property type="match status" value="1"/>
</dbReference>
<dbReference type="PANTHER" id="PTHR30290:SF9">
    <property type="entry name" value="OLIGOPEPTIDE-BINDING PROTEIN APPA"/>
    <property type="match status" value="1"/>
</dbReference>
<dbReference type="Gene3D" id="3.10.105.10">
    <property type="entry name" value="Dipeptide-binding Protein, Domain 3"/>
    <property type="match status" value="1"/>
</dbReference>
<dbReference type="Proteomes" id="UP000019141">
    <property type="component" value="Unassembled WGS sequence"/>
</dbReference>
<evidence type="ECO:0000256" key="2">
    <source>
        <dbReference type="ARBA" id="ARBA00022448"/>
    </source>
</evidence>
<dbReference type="EMBL" id="AZHW01000678">
    <property type="protein sequence ID" value="ETW97337.1"/>
    <property type="molecule type" value="Genomic_DNA"/>
</dbReference>
<keyword evidence="2" id="KW-0813">Transport</keyword>
<protein>
    <recommendedName>
        <fullName evidence="4">Solute-binding protein family 5 domain-containing protein</fullName>
    </recommendedName>
</protein>
<dbReference type="InterPro" id="IPR000914">
    <property type="entry name" value="SBP_5_dom"/>
</dbReference>
<dbReference type="Pfam" id="PF00496">
    <property type="entry name" value="SBP_bac_5"/>
    <property type="match status" value="1"/>
</dbReference>
<evidence type="ECO:0000259" key="4">
    <source>
        <dbReference type="Pfam" id="PF00496"/>
    </source>
</evidence>
<accession>W4LH94</accession>
<comment type="similarity">
    <text evidence="1">Belongs to the bacterial solute-binding protein 5 family.</text>
</comment>
<evidence type="ECO:0000313" key="6">
    <source>
        <dbReference type="Proteomes" id="UP000019141"/>
    </source>
</evidence>
<dbReference type="PROSITE" id="PS51318">
    <property type="entry name" value="TAT"/>
    <property type="match status" value="1"/>
</dbReference>
<dbReference type="AlphaFoldDB" id="W4LH94"/>
<gene>
    <name evidence="5" type="ORF">ETSY1_23025</name>
</gene>